<proteinExistence type="predicted"/>
<gene>
    <name evidence="1" type="primary">SEC8_1</name>
    <name evidence="1" type="ORF">EV182_004179</name>
</gene>
<keyword evidence="1" id="KW-0031">Aminopeptidase</keyword>
<dbReference type="EMBL" id="JAMZIH010001229">
    <property type="protein sequence ID" value="KAJ1678373.1"/>
    <property type="molecule type" value="Genomic_DNA"/>
</dbReference>
<keyword evidence="1" id="KW-0378">Hydrolase</keyword>
<reference evidence="1" key="1">
    <citation type="submission" date="2022-06" db="EMBL/GenBank/DDBJ databases">
        <title>Phylogenomic reconstructions and comparative analyses of Kickxellomycotina fungi.</title>
        <authorList>
            <person name="Reynolds N.K."/>
            <person name="Stajich J.E."/>
            <person name="Barry K."/>
            <person name="Grigoriev I.V."/>
            <person name="Crous P."/>
            <person name="Smith M.E."/>
        </authorList>
    </citation>
    <scope>NUCLEOTIDE SEQUENCE</scope>
    <source>
        <strain evidence="1">RSA 2271</strain>
    </source>
</reference>
<name>A0ACC1HPA2_9FUNG</name>
<dbReference type="EC" id="3.4.11.9" evidence="1"/>
<protein>
    <submittedName>
        <fullName evidence="1">Exocyst subunit</fullName>
        <ecNumber evidence="1">3.4.11.9</ecNumber>
    </submittedName>
</protein>
<sequence length="220" mass="25046">AQRKILDEIIDKYNALSIQCLVVLRIELRISCIYHLDLATREGEYNIGRSEIEPDRYIQILNSKLALYQEKMYIILSDDELNFVFGGISILMAHMLIVNTRHIREFNSYGAEKMIRNVLSLQQNLTNIALSGESGLDRARKFYELYLFGVDGILRHIANEGPNFSFDEYKVLIDFTYQHMLAQPSTEVGAAIDEVGESGVASLPPYESTISTLKQLFNVA</sequence>
<evidence type="ECO:0000313" key="1">
    <source>
        <dbReference type="EMBL" id="KAJ1678373.1"/>
    </source>
</evidence>
<organism evidence="1 2">
    <name type="scientific">Spiromyces aspiralis</name>
    <dbReference type="NCBI Taxonomy" id="68401"/>
    <lineage>
        <taxon>Eukaryota</taxon>
        <taxon>Fungi</taxon>
        <taxon>Fungi incertae sedis</taxon>
        <taxon>Zoopagomycota</taxon>
        <taxon>Kickxellomycotina</taxon>
        <taxon>Kickxellomycetes</taxon>
        <taxon>Kickxellales</taxon>
        <taxon>Kickxellaceae</taxon>
        <taxon>Spiromyces</taxon>
    </lineage>
</organism>
<feature type="non-terminal residue" evidence="1">
    <location>
        <position position="1"/>
    </location>
</feature>
<evidence type="ECO:0000313" key="2">
    <source>
        <dbReference type="Proteomes" id="UP001145114"/>
    </source>
</evidence>
<keyword evidence="2" id="KW-1185">Reference proteome</keyword>
<dbReference type="Proteomes" id="UP001145114">
    <property type="component" value="Unassembled WGS sequence"/>
</dbReference>
<comment type="caution">
    <text evidence="1">The sequence shown here is derived from an EMBL/GenBank/DDBJ whole genome shotgun (WGS) entry which is preliminary data.</text>
</comment>
<keyword evidence="1" id="KW-0645">Protease</keyword>
<accession>A0ACC1HPA2</accession>